<evidence type="ECO:0000256" key="6">
    <source>
        <dbReference type="ARBA" id="ARBA00008655"/>
    </source>
</evidence>
<evidence type="ECO:0000259" key="21">
    <source>
        <dbReference type="SMART" id="SM00563"/>
    </source>
</evidence>
<dbReference type="Pfam" id="PF16076">
    <property type="entry name" value="Acyltransf_C"/>
    <property type="match status" value="1"/>
</dbReference>
<comment type="catalytic activity">
    <reaction evidence="1">
        <text>a 1-acyl-sn-glycero-3-phosphate + an acyl-CoA = a 1,2-diacyl-sn-glycero-3-phosphate + CoA</text>
        <dbReference type="Rhea" id="RHEA:19709"/>
        <dbReference type="ChEBI" id="CHEBI:57287"/>
        <dbReference type="ChEBI" id="CHEBI:57970"/>
        <dbReference type="ChEBI" id="CHEBI:58342"/>
        <dbReference type="ChEBI" id="CHEBI:58608"/>
        <dbReference type="EC" id="2.3.1.51"/>
    </reaction>
</comment>
<keyword evidence="12 20" id="KW-0812">Transmembrane</keyword>
<keyword evidence="16 20" id="KW-0472">Membrane</keyword>
<evidence type="ECO:0000256" key="9">
    <source>
        <dbReference type="ARBA" id="ARBA00022516"/>
    </source>
</evidence>
<evidence type="ECO:0000256" key="2">
    <source>
        <dbReference type="ARBA" id="ARBA00004141"/>
    </source>
</evidence>
<dbReference type="AlphaFoldDB" id="A0A6N2NKN1"/>
<dbReference type="PANTHER" id="PTHR10983">
    <property type="entry name" value="1-ACYLGLYCEROL-3-PHOSPHATE ACYLTRANSFERASE-RELATED"/>
    <property type="match status" value="1"/>
</dbReference>
<feature type="transmembrane region" description="Helical" evidence="20">
    <location>
        <begin position="182"/>
        <end position="200"/>
    </location>
</feature>
<dbReference type="UniPathway" id="UPA00557">
    <property type="reaction ID" value="UER00613"/>
</dbReference>
<dbReference type="PROSITE" id="PS51367">
    <property type="entry name" value="THAUMATIN_2"/>
    <property type="match status" value="1"/>
</dbReference>
<evidence type="ECO:0000256" key="18">
    <source>
        <dbReference type="ARBA" id="ARBA00023160"/>
    </source>
</evidence>
<keyword evidence="9" id="KW-0444">Lipid biosynthesis</keyword>
<evidence type="ECO:0000256" key="5">
    <source>
        <dbReference type="ARBA" id="ARBA00005189"/>
    </source>
</evidence>
<comment type="similarity">
    <text evidence="7">Belongs to the thaumatin family.</text>
</comment>
<dbReference type="Gene3D" id="2.60.110.10">
    <property type="entry name" value="Thaumatin"/>
    <property type="match status" value="1"/>
</dbReference>
<dbReference type="GO" id="GO:0009922">
    <property type="term" value="F:fatty acid elongase activity"/>
    <property type="evidence" value="ECO:0007669"/>
    <property type="project" value="InterPro"/>
</dbReference>
<feature type="domain" description="Phospholipid/glycerol acyltransferase" evidence="21">
    <location>
        <begin position="359"/>
        <end position="473"/>
    </location>
</feature>
<keyword evidence="18" id="KW-0275">Fatty acid biosynthesis</keyword>
<protein>
    <recommendedName>
        <fullName evidence="8">1-acylglycerol-3-phosphate O-acyltransferase</fullName>
        <ecNumber evidence="8">2.3.1.51</ecNumber>
    </recommendedName>
</protein>
<evidence type="ECO:0000256" key="14">
    <source>
        <dbReference type="ARBA" id="ARBA00022989"/>
    </source>
</evidence>
<evidence type="ECO:0000256" key="12">
    <source>
        <dbReference type="ARBA" id="ARBA00022692"/>
    </source>
</evidence>
<dbReference type="FunFam" id="2.60.110.10:FF:000002">
    <property type="entry name" value="Thaumatin-like protein 1a"/>
    <property type="match status" value="1"/>
</dbReference>
<feature type="transmembrane region" description="Helical" evidence="20">
    <location>
        <begin position="248"/>
        <end position="270"/>
    </location>
</feature>
<dbReference type="PRINTS" id="PR00347">
    <property type="entry name" value="THAUMATIN"/>
</dbReference>
<keyword evidence="11" id="KW-0808">Transferase</keyword>
<dbReference type="Pfam" id="PF01151">
    <property type="entry name" value="ELO"/>
    <property type="match status" value="1"/>
</dbReference>
<evidence type="ECO:0000256" key="1">
    <source>
        <dbReference type="ARBA" id="ARBA00001141"/>
    </source>
</evidence>
<comment type="pathway">
    <text evidence="4">Phospholipid metabolism; CDP-diacylglycerol biosynthesis; CDP-diacylglycerol from sn-glycerol 3-phosphate: step 2/3.</text>
</comment>
<evidence type="ECO:0000256" key="4">
    <source>
        <dbReference type="ARBA" id="ARBA00004728"/>
    </source>
</evidence>
<dbReference type="Pfam" id="PF01553">
    <property type="entry name" value="Acyltransferase"/>
    <property type="match status" value="1"/>
</dbReference>
<keyword evidence="10" id="KW-0964">Secreted</keyword>
<dbReference type="CDD" id="cd09218">
    <property type="entry name" value="TLP-PA"/>
    <property type="match status" value="1"/>
</dbReference>
<dbReference type="SMART" id="SM00205">
    <property type="entry name" value="THN"/>
    <property type="match status" value="1"/>
</dbReference>
<feature type="transmembrane region" description="Helical" evidence="20">
    <location>
        <begin position="212"/>
        <end position="236"/>
    </location>
</feature>
<feature type="transmembrane region" description="Helical" evidence="20">
    <location>
        <begin position="318"/>
        <end position="337"/>
    </location>
</feature>
<dbReference type="GO" id="GO:0006633">
    <property type="term" value="P:fatty acid biosynthetic process"/>
    <property type="evidence" value="ECO:0007669"/>
    <property type="project" value="UniProtKB-KW"/>
</dbReference>
<dbReference type="GO" id="GO:0016024">
    <property type="term" value="P:CDP-diacylglycerol biosynthetic process"/>
    <property type="evidence" value="ECO:0007669"/>
    <property type="project" value="UniProtKB-UniPathway"/>
</dbReference>
<sequence>MRLSITQSTKYWLSEHPSIVNFRWSPTESWGSTWSFLFSAIAIYIIAAAILHLMVSLTLRTNRRVPLGPIPAIHSLAMAMASVVIFVGILLSTAAEIRDTRWFWRRTKTTTAFQWLLCFPLGTRPSGRVFFWSYIFYLSRFLNLLRTFFTVLKHRKLTFFTLFNQSILLFMSFLWLEFSQSFQILAILSTTLLSSVVYGYRFWTAIGLPSACFPFVVSCQVVLLGCNLVCHFGVLSLHLLKGGGCNGIGAWGLNSMLNAVILLLFLKFYLKMYLSKRKGDSSSEFKGSSRYLPSGLEKRDMYFAPVAAVLMRLFSIHYCRKATSFLFALWLALWPFLFEKINGTKVVFSGDLVPPKERVLIISNHRTEVDWMYLWNLALRKGCLGYIKYILKSSLMKLPVFGWGIHILEFISVERKWEVDEPAMRQMLSTFKDSRDPLWLVLFPEGTDFSEQKCQRSQKFASEVGLPVLANVLLPKTRGFRVCLEVLQNSLDAVYDVSIAYKHQLPTFLDNVFGTDPSEVHIHVQRIPAKDIPASDAEAATWLIDRFQLKDQLLLDFKAQGHFPNEGNGQELSTLKCLVNFTVLSALNIFDASLHIRAVKNQPCPLKPPLSQLASDSAVYVPCLCLRLTFLFRVPKIGSHLNQQHLILSTEVSEKRMEVVDSHQNYLNDISISGNVGNATVFTLQNQCSYTLWPGTLSGNGAATLGDGGFTLVPGASVQFQAPPGWSGRFWGRTGCTFDESGSGKCITGDCGGTLSCVGGGAPPVSLVEFTIGTNPNDKDFYDVSLVDGYNVGLGVKALGGYGDCQYAGCVTGLNSNCPAELRVLDSGSTVACKSACAAFNAPEFCCTADHATPQTCSPTQYSVLFKNACPTAYSYAYDDASSTCTCTGADYLITFCPNGSG</sequence>
<dbReference type="EC" id="2.3.1.51" evidence="8"/>
<evidence type="ECO:0000256" key="17">
    <source>
        <dbReference type="ARBA" id="ARBA00023157"/>
    </source>
</evidence>
<dbReference type="EMBL" id="CAADRP010002218">
    <property type="protein sequence ID" value="VFU63684.1"/>
    <property type="molecule type" value="Genomic_DNA"/>
</dbReference>
<dbReference type="InterPro" id="IPR032098">
    <property type="entry name" value="Acyltransf_C"/>
</dbReference>
<dbReference type="SUPFAM" id="SSF49870">
    <property type="entry name" value="Osmotin, thaumatin-like protein"/>
    <property type="match status" value="1"/>
</dbReference>
<reference evidence="22" key="1">
    <citation type="submission" date="2019-03" db="EMBL/GenBank/DDBJ databases">
        <authorList>
            <person name="Mank J."/>
            <person name="Almeida P."/>
        </authorList>
    </citation>
    <scope>NUCLEOTIDE SEQUENCE</scope>
    <source>
        <strain evidence="22">78183</strain>
    </source>
</reference>
<dbReference type="PANTHER" id="PTHR10983:SF16">
    <property type="entry name" value="LYSOCARDIOLIPIN ACYLTRANSFERASE 1"/>
    <property type="match status" value="1"/>
</dbReference>
<dbReference type="InterPro" id="IPR037176">
    <property type="entry name" value="Osmotin/thaumatin-like_sf"/>
</dbReference>
<evidence type="ECO:0000256" key="3">
    <source>
        <dbReference type="ARBA" id="ARBA00004613"/>
    </source>
</evidence>
<evidence type="ECO:0000256" key="19">
    <source>
        <dbReference type="ARBA" id="ARBA00023315"/>
    </source>
</evidence>
<dbReference type="InterPro" id="IPR017949">
    <property type="entry name" value="Thaumatin_CS"/>
</dbReference>
<evidence type="ECO:0000256" key="15">
    <source>
        <dbReference type="ARBA" id="ARBA00023098"/>
    </source>
</evidence>
<gene>
    <name evidence="22" type="ORF">SVIM_LOCUS485596</name>
</gene>
<dbReference type="Pfam" id="PF00314">
    <property type="entry name" value="Thaumatin"/>
    <property type="match status" value="1"/>
</dbReference>
<comment type="subcellular location">
    <subcellularLocation>
        <location evidence="2">Membrane</location>
        <topology evidence="2">Multi-pass membrane protein</topology>
    </subcellularLocation>
    <subcellularLocation>
        <location evidence="3">Secreted</location>
    </subcellularLocation>
</comment>
<evidence type="ECO:0000256" key="13">
    <source>
        <dbReference type="ARBA" id="ARBA00022832"/>
    </source>
</evidence>
<comment type="similarity">
    <text evidence="6">Belongs to the 1-acyl-sn-glycerol-3-phosphate acyltransferase family.</text>
</comment>
<keyword evidence="15" id="KW-0443">Lipid metabolism</keyword>
<feature type="transmembrane region" description="Helical" evidence="20">
    <location>
        <begin position="157"/>
        <end position="176"/>
    </location>
</feature>
<dbReference type="CDD" id="cd07990">
    <property type="entry name" value="LPLAT_LCLAT1-like"/>
    <property type="match status" value="1"/>
</dbReference>
<keyword evidence="19" id="KW-0012">Acyltransferase</keyword>
<comment type="pathway">
    <text evidence="5">Lipid metabolism.</text>
</comment>
<name>A0A6N2NKN1_SALVM</name>
<dbReference type="SUPFAM" id="SSF69593">
    <property type="entry name" value="Glycerol-3-phosphate (1)-acyltransferase"/>
    <property type="match status" value="1"/>
</dbReference>
<keyword evidence="13" id="KW-0276">Fatty acid metabolism</keyword>
<dbReference type="InterPro" id="IPR002123">
    <property type="entry name" value="Plipid/glycerol_acylTrfase"/>
</dbReference>
<dbReference type="GO" id="GO:0012505">
    <property type="term" value="C:endomembrane system"/>
    <property type="evidence" value="ECO:0007669"/>
    <property type="project" value="TreeGrafter"/>
</dbReference>
<dbReference type="PROSITE" id="PS00316">
    <property type="entry name" value="THAUMATIN_1"/>
    <property type="match status" value="1"/>
</dbReference>
<dbReference type="SMART" id="SM00563">
    <property type="entry name" value="PlsC"/>
    <property type="match status" value="1"/>
</dbReference>
<evidence type="ECO:0000256" key="16">
    <source>
        <dbReference type="ARBA" id="ARBA00023136"/>
    </source>
</evidence>
<organism evidence="22">
    <name type="scientific">Salix viminalis</name>
    <name type="common">Common osier</name>
    <name type="synonym">Basket willow</name>
    <dbReference type="NCBI Taxonomy" id="40686"/>
    <lineage>
        <taxon>Eukaryota</taxon>
        <taxon>Viridiplantae</taxon>
        <taxon>Streptophyta</taxon>
        <taxon>Embryophyta</taxon>
        <taxon>Tracheophyta</taxon>
        <taxon>Spermatophyta</taxon>
        <taxon>Magnoliopsida</taxon>
        <taxon>eudicotyledons</taxon>
        <taxon>Gunneridae</taxon>
        <taxon>Pentapetalae</taxon>
        <taxon>rosids</taxon>
        <taxon>fabids</taxon>
        <taxon>Malpighiales</taxon>
        <taxon>Salicaceae</taxon>
        <taxon>Saliceae</taxon>
        <taxon>Salix</taxon>
    </lineage>
</organism>
<evidence type="ECO:0000313" key="22">
    <source>
        <dbReference type="EMBL" id="VFU63684.1"/>
    </source>
</evidence>
<feature type="transmembrane region" description="Helical" evidence="20">
    <location>
        <begin position="76"/>
        <end position="95"/>
    </location>
</feature>
<accession>A0A6N2NKN1</accession>
<evidence type="ECO:0000256" key="8">
    <source>
        <dbReference type="ARBA" id="ARBA00013211"/>
    </source>
</evidence>
<proteinExistence type="inferred from homology"/>
<dbReference type="GO" id="GO:0016020">
    <property type="term" value="C:membrane"/>
    <property type="evidence" value="ECO:0007669"/>
    <property type="project" value="UniProtKB-SubCell"/>
</dbReference>
<dbReference type="GO" id="GO:0005576">
    <property type="term" value="C:extracellular region"/>
    <property type="evidence" value="ECO:0007669"/>
    <property type="project" value="UniProtKB-SubCell"/>
</dbReference>
<evidence type="ECO:0000256" key="7">
    <source>
        <dbReference type="ARBA" id="ARBA00010607"/>
    </source>
</evidence>
<dbReference type="InterPro" id="IPR002076">
    <property type="entry name" value="ELO_fam"/>
</dbReference>
<evidence type="ECO:0000256" key="11">
    <source>
        <dbReference type="ARBA" id="ARBA00022679"/>
    </source>
</evidence>
<feature type="transmembrane region" description="Helical" evidence="20">
    <location>
        <begin position="34"/>
        <end position="55"/>
    </location>
</feature>
<keyword evidence="14 20" id="KW-1133">Transmembrane helix</keyword>
<dbReference type="GO" id="GO:0003841">
    <property type="term" value="F:1-acylglycerol-3-phosphate O-acyltransferase activity"/>
    <property type="evidence" value="ECO:0007669"/>
    <property type="project" value="UniProtKB-EC"/>
</dbReference>
<dbReference type="InterPro" id="IPR001938">
    <property type="entry name" value="Thaumatin"/>
</dbReference>
<keyword evidence="17" id="KW-1015">Disulfide bond</keyword>
<evidence type="ECO:0000256" key="20">
    <source>
        <dbReference type="SAM" id="Phobius"/>
    </source>
</evidence>
<evidence type="ECO:0000256" key="10">
    <source>
        <dbReference type="ARBA" id="ARBA00022525"/>
    </source>
</evidence>